<dbReference type="InterPro" id="IPR050164">
    <property type="entry name" value="Peptidase_C19"/>
</dbReference>
<evidence type="ECO:0000256" key="7">
    <source>
        <dbReference type="ARBA" id="ARBA00022801"/>
    </source>
</evidence>
<proteinExistence type="inferred from homology"/>
<reference evidence="11" key="2">
    <citation type="submission" date="2020-05" db="UniProtKB">
        <authorList>
            <consortium name="EnsemblMetazoa"/>
        </authorList>
    </citation>
    <scope>IDENTIFICATION</scope>
    <source>
        <strain evidence="11">IAEA</strain>
    </source>
</reference>
<dbReference type="EnsemblMetazoa" id="GPPI036566-RA">
    <property type="protein sequence ID" value="GPPI036566-PA"/>
    <property type="gene ID" value="GPPI036566"/>
</dbReference>
<evidence type="ECO:0000256" key="9">
    <source>
        <dbReference type="SAM" id="MobiDB-lite"/>
    </source>
</evidence>
<dbReference type="Proteomes" id="UP000092460">
    <property type="component" value="Unassembled WGS sequence"/>
</dbReference>
<dbReference type="GO" id="GO:0005829">
    <property type="term" value="C:cytosol"/>
    <property type="evidence" value="ECO:0007669"/>
    <property type="project" value="TreeGrafter"/>
</dbReference>
<keyword evidence="7" id="KW-0378">Hydrolase</keyword>
<dbReference type="GO" id="GO:0016477">
    <property type="term" value="P:cell migration"/>
    <property type="evidence" value="ECO:0007669"/>
    <property type="project" value="TreeGrafter"/>
</dbReference>
<feature type="compositionally biased region" description="Low complexity" evidence="9">
    <location>
        <begin position="4549"/>
        <end position="4580"/>
    </location>
</feature>
<feature type="compositionally biased region" description="Polar residues" evidence="9">
    <location>
        <begin position="4539"/>
        <end position="4548"/>
    </location>
</feature>
<feature type="domain" description="USP" evidence="10">
    <location>
        <begin position="3510"/>
        <end position="3891"/>
    </location>
</feature>
<dbReference type="InterPro" id="IPR016024">
    <property type="entry name" value="ARM-type_fold"/>
</dbReference>
<feature type="compositionally biased region" description="Acidic residues" evidence="9">
    <location>
        <begin position="4394"/>
        <end position="4410"/>
    </location>
</feature>
<feature type="compositionally biased region" description="Low complexity" evidence="9">
    <location>
        <begin position="2109"/>
        <end position="2125"/>
    </location>
</feature>
<feature type="compositionally biased region" description="Polar residues" evidence="9">
    <location>
        <begin position="3556"/>
        <end position="3567"/>
    </location>
</feature>
<dbReference type="PANTHER" id="PTHR24006">
    <property type="entry name" value="UBIQUITIN CARBOXYL-TERMINAL HYDROLASE"/>
    <property type="match status" value="1"/>
</dbReference>
<dbReference type="EMBL" id="JXJN01018068">
    <property type="status" value="NOT_ANNOTATED_CDS"/>
    <property type="molecule type" value="Genomic_DNA"/>
</dbReference>
<evidence type="ECO:0000256" key="8">
    <source>
        <dbReference type="ARBA" id="ARBA00022807"/>
    </source>
</evidence>
<dbReference type="GO" id="GO:0006508">
    <property type="term" value="P:proteolysis"/>
    <property type="evidence" value="ECO:0007669"/>
    <property type="project" value="UniProtKB-KW"/>
</dbReference>
<feature type="region of interest" description="Disordered" evidence="9">
    <location>
        <begin position="1732"/>
        <end position="1757"/>
    </location>
</feature>
<keyword evidence="5" id="KW-0645">Protease</keyword>
<dbReference type="PANTHER" id="PTHR24006:SF925">
    <property type="entry name" value="UBIQUITINYL HYDROLASE 1"/>
    <property type="match status" value="1"/>
</dbReference>
<feature type="compositionally biased region" description="Polar residues" evidence="9">
    <location>
        <begin position="4480"/>
        <end position="4494"/>
    </location>
</feature>
<feature type="compositionally biased region" description="Low complexity" evidence="9">
    <location>
        <begin position="297"/>
        <end position="313"/>
    </location>
</feature>
<dbReference type="Pfam" id="PF25010">
    <property type="entry name" value="ARM_UBP24_USP9X-Y"/>
    <property type="match status" value="2"/>
</dbReference>
<dbReference type="Pfam" id="PF22900">
    <property type="entry name" value="UCH_UBL1"/>
    <property type="match status" value="2"/>
</dbReference>
<dbReference type="InterPro" id="IPR021905">
    <property type="entry name" value="DUF3517"/>
</dbReference>
<dbReference type="SUPFAM" id="SSF48371">
    <property type="entry name" value="ARM repeat"/>
    <property type="match status" value="2"/>
</dbReference>
<feature type="compositionally biased region" description="Low complexity" evidence="9">
    <location>
        <begin position="4414"/>
        <end position="4436"/>
    </location>
</feature>
<feature type="region of interest" description="Disordered" evidence="9">
    <location>
        <begin position="1073"/>
        <end position="1101"/>
    </location>
</feature>
<evidence type="ECO:0000313" key="12">
    <source>
        <dbReference type="Proteomes" id="UP000092460"/>
    </source>
</evidence>
<dbReference type="CDD" id="cd02659">
    <property type="entry name" value="peptidase_C19C"/>
    <property type="match status" value="1"/>
</dbReference>
<evidence type="ECO:0000256" key="5">
    <source>
        <dbReference type="ARBA" id="ARBA00022670"/>
    </source>
</evidence>
<feature type="compositionally biased region" description="Gly residues" evidence="9">
    <location>
        <begin position="10"/>
        <end position="29"/>
    </location>
</feature>
<feature type="region of interest" description="Disordered" evidence="9">
    <location>
        <begin position="2106"/>
        <end position="2128"/>
    </location>
</feature>
<dbReference type="GO" id="GO:0004843">
    <property type="term" value="F:cysteine-type deubiquitinase activity"/>
    <property type="evidence" value="ECO:0007669"/>
    <property type="project" value="UniProtKB-EC"/>
</dbReference>
<dbReference type="InterPro" id="IPR018200">
    <property type="entry name" value="USP_CS"/>
</dbReference>
<feature type="region of interest" description="Disordered" evidence="9">
    <location>
        <begin position="4394"/>
        <end position="4446"/>
    </location>
</feature>
<evidence type="ECO:0000313" key="11">
    <source>
        <dbReference type="EnsemblMetazoa" id="GPPI036566-PA"/>
    </source>
</evidence>
<dbReference type="PROSITE" id="PS00973">
    <property type="entry name" value="USP_2"/>
    <property type="match status" value="1"/>
</dbReference>
<protein>
    <recommendedName>
        <fullName evidence="3">ubiquitinyl hydrolase 1</fullName>
        <ecNumber evidence="3">3.4.19.12</ecNumber>
    </recommendedName>
</protein>
<evidence type="ECO:0000256" key="1">
    <source>
        <dbReference type="ARBA" id="ARBA00000707"/>
    </source>
</evidence>
<feature type="compositionally biased region" description="Polar residues" evidence="9">
    <location>
        <begin position="4511"/>
        <end position="4526"/>
    </location>
</feature>
<evidence type="ECO:0000256" key="4">
    <source>
        <dbReference type="ARBA" id="ARBA00022553"/>
    </source>
</evidence>
<evidence type="ECO:0000256" key="3">
    <source>
        <dbReference type="ARBA" id="ARBA00012759"/>
    </source>
</evidence>
<accession>A0A1B0BPL4</accession>
<evidence type="ECO:0000259" key="10">
    <source>
        <dbReference type="PROSITE" id="PS50235"/>
    </source>
</evidence>
<dbReference type="InterPro" id="IPR001394">
    <property type="entry name" value="Peptidase_C19_UCH"/>
</dbReference>
<feature type="compositionally biased region" description="Low complexity" evidence="9">
    <location>
        <begin position="30"/>
        <end position="53"/>
    </location>
</feature>
<reference evidence="12" key="1">
    <citation type="submission" date="2015-01" db="EMBL/GenBank/DDBJ databases">
        <authorList>
            <person name="Aksoy S."/>
            <person name="Warren W."/>
            <person name="Wilson R.K."/>
        </authorList>
    </citation>
    <scope>NUCLEOTIDE SEQUENCE [LARGE SCALE GENOMIC DNA]</scope>
    <source>
        <strain evidence="12">IAEA</strain>
    </source>
</reference>
<name>A0A1B0BPL4_9MUSC</name>
<evidence type="ECO:0000256" key="2">
    <source>
        <dbReference type="ARBA" id="ARBA00009085"/>
    </source>
</evidence>
<keyword evidence="8" id="KW-0788">Thiol protease</keyword>
<feature type="region of interest" description="Disordered" evidence="9">
    <location>
        <begin position="1"/>
        <end position="65"/>
    </location>
</feature>
<dbReference type="Pfam" id="PF12030">
    <property type="entry name" value="DUF3517"/>
    <property type="match status" value="1"/>
</dbReference>
<keyword evidence="6" id="KW-0833">Ubl conjugation pathway</keyword>
<dbReference type="VEuPathDB" id="VectorBase:GPPI036566"/>
<feature type="region of interest" description="Disordered" evidence="9">
    <location>
        <begin position="3548"/>
        <end position="3573"/>
    </location>
</feature>
<organism evidence="11 12">
    <name type="scientific">Glossina palpalis gambiensis</name>
    <dbReference type="NCBI Taxonomy" id="67801"/>
    <lineage>
        <taxon>Eukaryota</taxon>
        <taxon>Metazoa</taxon>
        <taxon>Ecdysozoa</taxon>
        <taxon>Arthropoda</taxon>
        <taxon>Hexapoda</taxon>
        <taxon>Insecta</taxon>
        <taxon>Pterygota</taxon>
        <taxon>Neoptera</taxon>
        <taxon>Endopterygota</taxon>
        <taxon>Diptera</taxon>
        <taxon>Brachycera</taxon>
        <taxon>Muscomorpha</taxon>
        <taxon>Hippoboscoidea</taxon>
        <taxon>Glossinidae</taxon>
        <taxon>Glossina</taxon>
    </lineage>
</organism>
<dbReference type="InterPro" id="IPR055176">
    <property type="entry name" value="UBP24/USP9X/USP9Y_UBL"/>
</dbReference>
<dbReference type="Gene3D" id="3.90.70.10">
    <property type="entry name" value="Cysteine proteinases"/>
    <property type="match status" value="2"/>
</dbReference>
<dbReference type="Pfam" id="PF00443">
    <property type="entry name" value="UCH"/>
    <property type="match status" value="2"/>
</dbReference>
<dbReference type="InterPro" id="IPR038765">
    <property type="entry name" value="Papain-like_cys_pep_sf"/>
</dbReference>
<feature type="region of interest" description="Disordered" evidence="9">
    <location>
        <begin position="4676"/>
        <end position="4695"/>
    </location>
</feature>
<dbReference type="InterPro" id="IPR028889">
    <property type="entry name" value="USP"/>
</dbReference>
<dbReference type="PROSITE" id="PS50235">
    <property type="entry name" value="USP_3"/>
    <property type="match status" value="2"/>
</dbReference>
<comment type="similarity">
    <text evidence="2">Belongs to the peptidase C19 family.</text>
</comment>
<dbReference type="STRING" id="67801.A0A1B0BPL4"/>
<evidence type="ECO:0000256" key="6">
    <source>
        <dbReference type="ARBA" id="ARBA00022786"/>
    </source>
</evidence>
<feature type="compositionally biased region" description="Low complexity" evidence="9">
    <location>
        <begin position="2889"/>
        <end position="2901"/>
    </location>
</feature>
<feature type="region of interest" description="Disordered" evidence="9">
    <location>
        <begin position="294"/>
        <end position="316"/>
    </location>
</feature>
<feature type="region of interest" description="Disordered" evidence="9">
    <location>
        <begin position="4480"/>
        <end position="4526"/>
    </location>
</feature>
<feature type="region of interest" description="Disordered" evidence="9">
    <location>
        <begin position="4539"/>
        <end position="4592"/>
    </location>
</feature>
<feature type="region of interest" description="Disordered" evidence="9">
    <location>
        <begin position="2885"/>
        <end position="2913"/>
    </location>
</feature>
<dbReference type="PROSITE" id="PS00972">
    <property type="entry name" value="USP_1"/>
    <property type="match status" value="2"/>
</dbReference>
<dbReference type="SUPFAM" id="SSF54001">
    <property type="entry name" value="Cysteine proteinases"/>
    <property type="match status" value="2"/>
</dbReference>
<dbReference type="EC" id="3.4.19.12" evidence="3"/>
<dbReference type="EMBL" id="JXJN01018067">
    <property type="status" value="NOT_ANNOTATED_CDS"/>
    <property type="molecule type" value="Genomic_DNA"/>
</dbReference>
<keyword evidence="4" id="KW-0597">Phosphoprotein</keyword>
<keyword evidence="12" id="KW-1185">Reference proteome</keyword>
<comment type="catalytic activity">
    <reaction evidence="1">
        <text>Thiol-dependent hydrolysis of ester, thioester, amide, peptide and isopeptide bonds formed by the C-terminal Gly of ubiquitin (a 76-residue protein attached to proteins as an intracellular targeting signal).</text>
        <dbReference type="EC" id="3.4.19.12"/>
    </reaction>
</comment>
<dbReference type="GO" id="GO:0005634">
    <property type="term" value="C:nucleus"/>
    <property type="evidence" value="ECO:0007669"/>
    <property type="project" value="TreeGrafter"/>
</dbReference>
<sequence>MTFDTRRGQTPGGGSGSGGGGGGGGGGSGTDNSTSTSTTSSSSTIVGGSSSNIGGSGNGEGSTLINTTQNLTESSISTTVNPLGETPGVSMSDTVSPEKLISSFPTLKLRSLTQKISNPRWVVPVLPEQELEVLLNAAIGLTTVGVDHECEPCVEFYRNALTTSFTKILTDEAVNSWKYNIHHCILISCGKLLHLIAIHMTRDNPYLLDLLAIVFDPDNKFNTYNAARQPECFTSPEHLWGVLDGNKMFAKPPPEPKNPRGWLVDLINRFGQLGGFDNLQERFNRGLLILRKQQEQASSSSSSNKSASTSRTSLASDHEQDNKLSLALIYSLLRPFGQCYELLLPSTISKYFMPIWNVVLDLLDSFSDEELKREAKPEGRNDYINGIVKSARYLASRLPGQEELIRNLEMFRLKMILRLLQVSSFNGKMNALNEINKVLTSVSYYSHRTQQLPHCIPDDDMDWLTPERMADWIKESDVLGIVLRDSLHQPQYVEKLEKIIRFLIKEHALSLEDLDAVWRAQAGKHEAIVKNVHDLLAKLAWDFTPEQLDHLFESFQASMTTANKRQRERLLELIRRLAEDDKNGVMAQKVLKLFWTLAHSQEIPPEVLDQALAAHVKILDYSCSQERDAQKIVWLDKCVSELKTNDTWVLPALRLIREICCLYEASTSHAPRSQQTLNRQAVIERLQNDYSLVILVTNSLTAYMDKIRSLIAEMPNVDPSTLCIDVRYPHTMQIQERLDFLKFLLKDGQLWLCADQAKQIWHCLAVSAVFPSDREECFRWFGKLMGEEPDLDPGINKDFFENNILQLDPHLLTESGIKCFERFFKAVNSKEDKLKAIHRGYILDNEDLIGKDYLWRVITTGGEEIANKAIDLLKEVSTALGPRLQENICDFHEMFIGECCERLRTHYSNIMILGKALDSTNAVPSMGDDGNQVDQNDTKDTKMRFKEAEKMCRIIKVLQEYIKECDRSFNGDRYLLPLMRATRGKHTSLYIRFQNPGRPIDDIEITTHNNEMVASFKRNLLKRIKGTYSANIKVELYYNNGELIDITDEINPLSQYTIRDKMILTAKLTPMGTGLASSPDSSSDSSTGSPPRPCPDMQRVESESTLPGVIISQNYQYVEFFLKLYQLGSDLEHDRLREGARMLLHLLPCDRQTVKMLQLMCGLPILVSQSSAGTANISNLVKTDDPNVTGGGGGGNGSVSGNISIQQQQQQSSSINDQDCTPEMMFLHPTPAQVHYNLCVLNGLLMPALDPYGESATQIQSCWLHSGCAHFVLELLTKNNFLPNADMYTKRAAFQCVLRLVKLFLYIVGCVLSRVGDESMFSGFELGSRSQVEILKQILTSIPNPSETTLRAISQKLAENLSHEMLSASPEGESCRVLFASTLQWASPDVSTIKAVVQLAWASSCGNLQMLGTKHDFADDTSMPDTQDFMVCKEALEVLTISLVLNPSANEALNNDPLWSKFITCLILKNQYRHVRQVAAEQLFLTCTYCAGDRRPFAYMVNLLVSLLKTLVPLHEATCADFFQLLCRTLSYGCLVNWPLNIGEGLLTEEIKWLQKIREHVVNTGDVQVHEDLLEGHLCLAKELMYFLPPETKAQLCDLIHELIDDFIFTASREYLHLRKNGKLRRETAPPPVCRSPHTIAAACDLLMALCQNCVPNMKLLTNTIIDFVCNDTDPVRDWDYLPPVGARPTKGFCGLKNAGATCYMNSVLQQLYMVPSIRVGILRAEGAAVNDNEDFTGEPESNTLGGSTLFSNSGDDGNDNDIRKNYHVTILKHVQAIFAHLGHSALQFYVPRGLWTHFKLQGEPVNLREQQDAVEFFMSLFESLDEGLKALGHTQLMNATLGGSFSDQKICQECPHRYSKEEPFSVFSVDIRNHSSLTESLEQYVKGELLEGADAYHCDKCDKKVVTIKRLCVKKLPPVLAIQLKRFEYDYERVCAIKFNDYFEFPRVLDMEPYTGVDHECEPCVEFYRNALTTSFTKILTDEAVNSWKYNIHHCILISCGKLLHLIAIHMTRDNPYLLDLLAIVFDPDNKFNTYNAARQPECFTSPEHLWGVLDGNKMFAKPPPEPKNPRGWLVDLINRFGQLGGFDNLQERFNRGLLILRKQQEQASSSSSSNKSASTSRTSLASDHEQDNKLSLALIYSLLRPFGQCYELLLPSTISKYFMPIWNVVLDLLDSFSDEELKREAKPEGRNDYINGIVKSARYLASRLPGQEELIRNLEMFRLKMILRLLQVSSFNGKMNALNEINKVLTSVSYYSHRTQQLPHCIPDDDMDWLTPERMADWIKESDVLGIVLRDSLHQPQYVEKLEKIIRFLIKEHALSLEDLDAVWRAQAGKHEAIVKNVHDLLAKLAWDFTPEQLDHLFESFQASMTTANKRQRERLLELIRRLAEDDKNGVMAQKVLKLFWTLAHSQEIPPEVLDQALAAHVKILDYSCSQERDAQKIVWLDKCVSELKTNDTWVLPALRLIREICCLYEASTSHAPRSQQTLNRQAVIERLQNDYSLVILVTNSLTAYMDKIRSLIAEMPNVDPSTLCIDVRYPHTMQIQERLDFLKFLLKDGQLWLCADQAKQIWHCLAVSAVFPSDREECFRWFGKLMGEEPDLDPGINKDFFENNILQLDPHLLTESGIKCFERFFKAVNSKEDKLKAIHRGYILDNEDLIGKDYLWRVITTGGEEIANKAIDLLKEVSTALGPRLQENICDFHEMFIGECCERLRTHYSNIMILGKALDSTNAVPSMGDDGNQVDQNDTKDTKMRFKEAEKMCRIIKVLQEYIKECDRSFNGDRYLLPLMRATRGKHTSLYIRFQNPGRPIDDIEITTHNNEMVASFKRNLLKRIKGTYSANIKVELYYNNGELIDITDEINPLSQYTIRDKMILTAKLTPMGTGLASSPDSSSDSSTGSPPRPCPDMQRVESESTLPGVIISQNYQYVEFFLKLYQLGSDLEHDRLREGARMLLHLLPCDRQTVKMLQLMCGLPILVSQSSAGTANISNLVKADDPNVTGGGGGGNGSVSGNISIQQQQQQSSSINDQINPQDCTPEMMFLHPTPAQVHYNLCVLNGLLMPALDPYGESATQIQSCWLHSGCAHFVLELLTKNNFLPNADMYTKRAAFQCVLRLVKLFLYIVGCVLSRVGDESMFSGFELGSRSQVEILKQILTSIPNPSETTLRAISQKLAENLSHEMLSASPEGESCRVLFASTLQWASPDVSTIKAVVQLAWASSCGNLQMLGTKHDFADDTSMPDTQDFMVCKEALEVLTISLVLNPSANEALNNDPLWSKFITCLILKNQYRHVRQVAAEQLFLTCTYCAGDRRPFAYMVNLLVSLLKTLVPLHEATCADFFQLLCRTLSYGCLVNWPLNIGEGLLTEEIKWLQKIREHVVNTGDVQVHEDLLEGHLCLAKELMYFLPPETKAQLCDLIHELIDDFIFTASREYLHLRKNGKLRRETAPPPVCRSPHTIAAACDLLMALCQNCVPNMKLLTNTIIDFVCNDTDPVRDWDYLPPVGARPTKGFCGLKNAGATCYMNSVLQQLYMVPSIRVGILRAEGAAVNDNEDFTGEPESNTLGGSTLFSNSGDDGNDNDIRKNYHVTILKHVQAIFAHLGHSALQFYVPRGLWTHFKLQGEPVNLREQQDAVEFFMSLFESLDEGLKALGHTQLMNATLGGSFSDQKICQECPHRYSKEEPFSVFSVDIRNHSSLTESLEQYVKGELLEGADAYHCDKCDKKVVTIKRLCVKKLPPVLAIQLKRFEYDYERVCAIKFNDYFEFPRVLDMEPYTVSGLAKLEGEVIEIGDNCQISDETTKYELTGIVVHSGQASGGHYFSYILSKNPSTGREQWYKFDDGEVTECKMNEDEEMKAQCFGGDYMGEIYDSNLKRMQYRRQKRWWNAYMLFYTRCDQKPIQFEPSVEQLSLAESRNIVLPLPKPIERSVRHQNIRFLHSKSIFSVEFFNFIKKLVSCSIPSPRVDKMTPIAEELSLLGVQLASQFLFHTGFRTKKSLRGPVIEWYDTLSHHIRFSSTIRKWFASNALLSPPTRLGEYILMAPSPEVRTVFVKLVVFFCHFAINDEPLPGYDGSNLCEQILISVLKLLKCEAADHGKHLPHYFSLFSMYVGLGIHERKQLLKLNVPVIFMQVALDEGPGPSIKYQYPELSKLHQVVSHLIRCSDVSDRCQSSSQNIRPLANPYKDANISYEDLIPISPECAEILFIRTGYIKKLIEDTNVGEEGLKLLQYCSWENPLFSRAVLTELLWQCGFAYCHDMRHHTDLLLNILLIEDSWQNHRIHNALIGVAEEREGLLETIHRAKTHYQKRAYQIIKCLTQLFHKSPVALQMLNSNANIGRQWVIAVEWLQDELDRQRGIGCQYNAYSWSPPAQSNDNTNGYMLERSHSAKNTWSLACELCPEEEQEETNESDLEPNDESQRQQQQQQQQQQQLQQTQNSQQQQSTKSPDDMQKDQHVNHIIDLMPTEGGESQAGEDLIFSNVTSHKIAPSGSSGDWKTNTFPGLGENVDSDETIAPTKGSTSSEPPTETNINGLTSSLKQISLSPKTRTTMGNNSKQLQLQQHLHQQQQQQQQQQHQLQLQQQKQQQRGNTSSRLSVSGVTCETSAATVNKKDNVDINIIHLLNYTAAATTTTATTTMTAITTTINAVIDTSVNITTTTATTVATTIGNNSEQQQQQQVLILSTDTPQQQQQQQQHTTESTT</sequence>
<feature type="compositionally biased region" description="Polar residues" evidence="9">
    <location>
        <begin position="4581"/>
        <end position="4592"/>
    </location>
</feature>
<feature type="compositionally biased region" description="Low complexity" evidence="9">
    <location>
        <begin position="1077"/>
        <end position="1089"/>
    </location>
</feature>
<dbReference type="InterPro" id="IPR056850">
    <property type="entry name" value="ARM_UBP34_24_USP9X_Y"/>
</dbReference>
<feature type="domain" description="USP" evidence="10">
    <location>
        <begin position="1694"/>
        <end position="2081"/>
    </location>
</feature>
<dbReference type="GO" id="GO:0016579">
    <property type="term" value="P:protein deubiquitination"/>
    <property type="evidence" value="ECO:0007669"/>
    <property type="project" value="InterPro"/>
</dbReference>
<feature type="compositionally biased region" description="Polar residues" evidence="9">
    <location>
        <begin position="1740"/>
        <end position="1751"/>
    </location>
</feature>